<proteinExistence type="predicted"/>
<name>A0AAD8ZSE1_9TELE</name>
<dbReference type="PANTHER" id="PTHR21683">
    <property type="entry name" value="COILED-COIL DOMAIN-CONTAINING PROTEIN 42 LIKE-2-LIKE-RELATED"/>
    <property type="match status" value="1"/>
</dbReference>
<organism evidence="4 5">
    <name type="scientific">Electrophorus voltai</name>
    <dbReference type="NCBI Taxonomy" id="2609070"/>
    <lineage>
        <taxon>Eukaryota</taxon>
        <taxon>Metazoa</taxon>
        <taxon>Chordata</taxon>
        <taxon>Craniata</taxon>
        <taxon>Vertebrata</taxon>
        <taxon>Euteleostomi</taxon>
        <taxon>Actinopterygii</taxon>
        <taxon>Neopterygii</taxon>
        <taxon>Teleostei</taxon>
        <taxon>Ostariophysi</taxon>
        <taxon>Gymnotiformes</taxon>
        <taxon>Gymnotoidei</taxon>
        <taxon>Gymnotidae</taxon>
        <taxon>Electrophorus</taxon>
    </lineage>
</organism>
<evidence type="ECO:0000256" key="1">
    <source>
        <dbReference type="ARBA" id="ARBA00023054"/>
    </source>
</evidence>
<gene>
    <name evidence="4" type="ORF">P4O66_020841</name>
</gene>
<feature type="coiled-coil region" evidence="2">
    <location>
        <begin position="39"/>
        <end position="69"/>
    </location>
</feature>
<dbReference type="InterPro" id="IPR025252">
    <property type="entry name" value="DUF4200"/>
</dbReference>
<dbReference type="InterPro" id="IPR051147">
    <property type="entry name" value="CFAP_domain-containing"/>
</dbReference>
<evidence type="ECO:0000313" key="4">
    <source>
        <dbReference type="EMBL" id="KAK1803408.1"/>
    </source>
</evidence>
<dbReference type="EMBL" id="JAROKS010000005">
    <property type="protein sequence ID" value="KAK1803408.1"/>
    <property type="molecule type" value="Genomic_DNA"/>
</dbReference>
<feature type="domain" description="DUF4200" evidence="3">
    <location>
        <begin position="21"/>
        <end position="138"/>
    </location>
</feature>
<keyword evidence="1 2" id="KW-0175">Coiled coil</keyword>
<dbReference type="Proteomes" id="UP001239994">
    <property type="component" value="Unassembled WGS sequence"/>
</dbReference>
<accession>A0AAD8ZSE1</accession>
<protein>
    <recommendedName>
        <fullName evidence="3">DUF4200 domain-containing protein</fullName>
    </recommendedName>
</protein>
<dbReference type="PANTHER" id="PTHR21683:SF2">
    <property type="entry name" value="COILED-COIL DOMAIN-CONTAINING PROTEIN 42 LIKE-2-LIKE"/>
    <property type="match status" value="1"/>
</dbReference>
<feature type="non-terminal residue" evidence="4">
    <location>
        <position position="1"/>
    </location>
</feature>
<keyword evidence="5" id="KW-1185">Reference proteome</keyword>
<feature type="non-terminal residue" evidence="4">
    <location>
        <position position="270"/>
    </location>
</feature>
<evidence type="ECO:0000259" key="3">
    <source>
        <dbReference type="Pfam" id="PF13863"/>
    </source>
</evidence>
<dbReference type="GO" id="GO:0005856">
    <property type="term" value="C:cytoskeleton"/>
    <property type="evidence" value="ECO:0007669"/>
    <property type="project" value="UniProtKB-ARBA"/>
</dbReference>
<comment type="caution">
    <text evidence="4">The sequence shown here is derived from an EMBL/GenBank/DDBJ whole genome shotgun (WGS) entry which is preliminary data.</text>
</comment>
<reference evidence="4" key="1">
    <citation type="submission" date="2023-03" db="EMBL/GenBank/DDBJ databases">
        <title>Electrophorus voltai genome.</title>
        <authorList>
            <person name="Bian C."/>
        </authorList>
    </citation>
    <scope>NUCLEOTIDE SEQUENCE</scope>
    <source>
        <strain evidence="4">CB-2022</strain>
        <tissue evidence="4">Muscle</tissue>
    </source>
</reference>
<evidence type="ECO:0000256" key="2">
    <source>
        <dbReference type="SAM" id="Coils"/>
    </source>
</evidence>
<sequence>RYVDRKTTSTPYETLAPHFHLLQKRREIVEVYNAMKPQREGFESTLRTLREHRKELKEKEDQMMKYLQKFDHFLKDNEVKRRLAVRKARREREMTNQKQPELHTLQEEMKSLVKVRDELARRVKRNDVYHNYLDKVVQASRQFQKASEVMFCFETLWNMRADLLRSTQQKQDSVEQHRARLAGFARQRSDKLLRYNNALAQLHSQLDEARTHCKIWESRWAHIQNTAATKTLLLGTVKIAIFYLYQIVRKRAKDAEETPLAPEDTFKQLD</sequence>
<evidence type="ECO:0000313" key="5">
    <source>
        <dbReference type="Proteomes" id="UP001239994"/>
    </source>
</evidence>
<dbReference type="Pfam" id="PF13863">
    <property type="entry name" value="DUF4200"/>
    <property type="match status" value="1"/>
</dbReference>
<dbReference type="AlphaFoldDB" id="A0AAD8ZSE1"/>